<dbReference type="Proteomes" id="UP001140949">
    <property type="component" value="Unassembled WGS sequence"/>
</dbReference>
<keyword evidence="2" id="KW-1185">Reference proteome</keyword>
<comment type="caution">
    <text evidence="1">The sequence shown here is derived from an EMBL/GenBank/DDBJ whole genome shotgun (WGS) entry which is preliminary data.</text>
</comment>
<protein>
    <submittedName>
        <fullName evidence="1">Uncharacterized protein</fullName>
    </submittedName>
</protein>
<dbReference type="AlphaFoldDB" id="A0AAX6DRA9"/>
<reference evidence="1" key="1">
    <citation type="journal article" date="2023" name="GigaByte">
        <title>Genome assembly of the bearded iris, Iris pallida Lam.</title>
        <authorList>
            <person name="Bruccoleri R.E."/>
            <person name="Oakeley E.J."/>
            <person name="Faust A.M.E."/>
            <person name="Altorfer M."/>
            <person name="Dessus-Babus S."/>
            <person name="Burckhardt D."/>
            <person name="Oertli M."/>
            <person name="Naumann U."/>
            <person name="Petersen F."/>
            <person name="Wong J."/>
        </authorList>
    </citation>
    <scope>NUCLEOTIDE SEQUENCE</scope>
    <source>
        <strain evidence="1">GSM-AAB239-AS_SAM_17_03QT</strain>
    </source>
</reference>
<sequence length="64" mass="7478">MSMVVLQVTRACTERAWCPARGDVEFERRGIGSSQFEYMVEKLCQPFTWIEPRQYLSLFSSNPN</sequence>
<name>A0AAX6DRA9_IRIPA</name>
<reference evidence="1" key="2">
    <citation type="submission" date="2023-04" db="EMBL/GenBank/DDBJ databases">
        <authorList>
            <person name="Bruccoleri R.E."/>
            <person name="Oakeley E.J."/>
            <person name="Faust A.-M."/>
            <person name="Dessus-Babus S."/>
            <person name="Altorfer M."/>
            <person name="Burckhardt D."/>
            <person name="Oertli M."/>
            <person name="Naumann U."/>
            <person name="Petersen F."/>
            <person name="Wong J."/>
        </authorList>
    </citation>
    <scope>NUCLEOTIDE SEQUENCE</scope>
    <source>
        <strain evidence="1">GSM-AAB239-AS_SAM_17_03QT</strain>
        <tissue evidence="1">Leaf</tissue>
    </source>
</reference>
<proteinExistence type="predicted"/>
<evidence type="ECO:0000313" key="1">
    <source>
        <dbReference type="EMBL" id="KAJ6794330.1"/>
    </source>
</evidence>
<gene>
    <name evidence="1" type="ORF">M6B38_231980</name>
</gene>
<organism evidence="1 2">
    <name type="scientific">Iris pallida</name>
    <name type="common">Sweet iris</name>
    <dbReference type="NCBI Taxonomy" id="29817"/>
    <lineage>
        <taxon>Eukaryota</taxon>
        <taxon>Viridiplantae</taxon>
        <taxon>Streptophyta</taxon>
        <taxon>Embryophyta</taxon>
        <taxon>Tracheophyta</taxon>
        <taxon>Spermatophyta</taxon>
        <taxon>Magnoliopsida</taxon>
        <taxon>Liliopsida</taxon>
        <taxon>Asparagales</taxon>
        <taxon>Iridaceae</taxon>
        <taxon>Iridoideae</taxon>
        <taxon>Irideae</taxon>
        <taxon>Iris</taxon>
    </lineage>
</organism>
<dbReference type="EMBL" id="JANAVB010042420">
    <property type="protein sequence ID" value="KAJ6794330.1"/>
    <property type="molecule type" value="Genomic_DNA"/>
</dbReference>
<accession>A0AAX6DRA9</accession>
<evidence type="ECO:0000313" key="2">
    <source>
        <dbReference type="Proteomes" id="UP001140949"/>
    </source>
</evidence>